<accession>A0AAV0LYB8</accession>
<dbReference type="Pfam" id="PF14364">
    <property type="entry name" value="DUF4408"/>
    <property type="match status" value="1"/>
</dbReference>
<evidence type="ECO:0000256" key="1">
    <source>
        <dbReference type="SAM" id="MobiDB-lite"/>
    </source>
</evidence>
<dbReference type="PANTHER" id="PTHR33098">
    <property type="entry name" value="COTTON FIBER (DUF761)"/>
    <property type="match status" value="1"/>
</dbReference>
<dbReference type="PANTHER" id="PTHR33098:SF117">
    <property type="entry name" value="COTTON FIBER (DUF761)"/>
    <property type="match status" value="1"/>
</dbReference>
<organism evidence="5 6">
    <name type="scientific">Linum tenue</name>
    <dbReference type="NCBI Taxonomy" id="586396"/>
    <lineage>
        <taxon>Eukaryota</taxon>
        <taxon>Viridiplantae</taxon>
        <taxon>Streptophyta</taxon>
        <taxon>Embryophyta</taxon>
        <taxon>Tracheophyta</taxon>
        <taxon>Spermatophyta</taxon>
        <taxon>Magnoliopsida</taxon>
        <taxon>eudicotyledons</taxon>
        <taxon>Gunneridae</taxon>
        <taxon>Pentapetalae</taxon>
        <taxon>rosids</taxon>
        <taxon>fabids</taxon>
        <taxon>Malpighiales</taxon>
        <taxon>Linaceae</taxon>
        <taxon>Linum</taxon>
    </lineage>
</organism>
<protein>
    <recommendedName>
        <fullName evidence="4">DUF4408 domain-containing protein</fullName>
    </recommendedName>
</protein>
<gene>
    <name evidence="5" type="ORF">LITE_LOCUS26026</name>
</gene>
<feature type="transmembrane region" description="Helical" evidence="2">
    <location>
        <begin position="64"/>
        <end position="81"/>
    </location>
</feature>
<dbReference type="AlphaFoldDB" id="A0AAV0LYB8"/>
<evidence type="ECO:0000313" key="6">
    <source>
        <dbReference type="Proteomes" id="UP001154282"/>
    </source>
</evidence>
<feature type="domain" description="DUF4408" evidence="4">
    <location>
        <begin position="57"/>
        <end position="81"/>
    </location>
</feature>
<dbReference type="EMBL" id="CAMGYJ010000006">
    <property type="protein sequence ID" value="CAI0439081.1"/>
    <property type="molecule type" value="Genomic_DNA"/>
</dbReference>
<sequence length="272" mass="29010">MIMFPPPKLVAVISSAAVATVAAVATMSSSTTHDNNDHNLHHLSQLLNFLHSSTAAVSSWLTPPYLYLLVNAIIVSLLASAKIHSRTAAASPGDAVDIGRRRPPTTLLETDGGSGSIVAPPPESGSPTPGEATNFTPSKGGGSKAAAAGLGRNGTLDSTWNMIREGRHVPITRHLKKSDTWNSSHVSPPPSSAGKAMKKSETFIRDAGKAAGPAVAAGKVVRRRREPSLSQEELNRRVEAFIDNFNEEMRLQRQESLNRYKESLRGGEVFSF</sequence>
<reference evidence="5" key="1">
    <citation type="submission" date="2022-08" db="EMBL/GenBank/DDBJ databases">
        <authorList>
            <person name="Gutierrez-Valencia J."/>
        </authorList>
    </citation>
    <scope>NUCLEOTIDE SEQUENCE</scope>
</reference>
<feature type="region of interest" description="Disordered" evidence="1">
    <location>
        <begin position="89"/>
        <end position="150"/>
    </location>
</feature>
<dbReference type="InterPro" id="IPR025520">
    <property type="entry name" value="DUF4408"/>
</dbReference>
<dbReference type="Proteomes" id="UP001154282">
    <property type="component" value="Unassembled WGS sequence"/>
</dbReference>
<keyword evidence="3" id="KW-0732">Signal</keyword>
<evidence type="ECO:0000256" key="2">
    <source>
        <dbReference type="SAM" id="Phobius"/>
    </source>
</evidence>
<dbReference type="InterPro" id="IPR008480">
    <property type="entry name" value="DUF761_pln"/>
</dbReference>
<feature type="signal peptide" evidence="3">
    <location>
        <begin position="1"/>
        <end position="23"/>
    </location>
</feature>
<keyword evidence="2" id="KW-1133">Transmembrane helix</keyword>
<keyword evidence="6" id="KW-1185">Reference proteome</keyword>
<comment type="caution">
    <text evidence="5">The sequence shown here is derived from an EMBL/GenBank/DDBJ whole genome shotgun (WGS) entry which is preliminary data.</text>
</comment>
<keyword evidence="2" id="KW-0472">Membrane</keyword>
<dbReference type="Pfam" id="PF05553">
    <property type="entry name" value="DUF761"/>
    <property type="match status" value="1"/>
</dbReference>
<evidence type="ECO:0000256" key="3">
    <source>
        <dbReference type="SAM" id="SignalP"/>
    </source>
</evidence>
<proteinExistence type="predicted"/>
<evidence type="ECO:0000313" key="5">
    <source>
        <dbReference type="EMBL" id="CAI0439081.1"/>
    </source>
</evidence>
<evidence type="ECO:0000259" key="4">
    <source>
        <dbReference type="Pfam" id="PF14364"/>
    </source>
</evidence>
<keyword evidence="2" id="KW-0812">Transmembrane</keyword>
<feature type="chain" id="PRO_5043594751" description="DUF4408 domain-containing protein" evidence="3">
    <location>
        <begin position="24"/>
        <end position="272"/>
    </location>
</feature>
<name>A0AAV0LYB8_9ROSI</name>